<gene>
    <name evidence="2" type="ORF">FAZ95_31220</name>
</gene>
<sequence>MGIFNWLLHRDRAVSEPAGFDNQQTREAVERIAAMSPRLRFANRYQEHLGAAVRLSLEYVGKLAETLPAPLEASASAWSSDPHVHAFFATAADVTEAISRSADVQAYFDQHPSADEVIGVLSMAMTERNGMGVKQEGGITRTDVAWTTVSFGDHVVRLCGGTVEAVRQEVIRLAIDQLAVEGLARIEADASRRAELEEEHALLKARLQLLERRSVGMSSLANGGALAKLTEAKQVQEKIDENEENLANLGQRTDALERQLALVCEVLSDPAAHVDVSKKLVRLNRMNVIVESGGSEAGTEIEFRVAHIPGNPPRTRALALVRIARADLMPATSLTREGKHFVI</sequence>
<dbReference type="KEGG" id="tvl:FAZ95_31220"/>
<protein>
    <submittedName>
        <fullName evidence="2">Uncharacterized protein</fullName>
    </submittedName>
</protein>
<reference evidence="2 3" key="1">
    <citation type="submission" date="2019-05" db="EMBL/GenBank/DDBJ databases">
        <title>Burkholderia sp. DHOD12, isolated from subtropical forest soil.</title>
        <authorList>
            <person name="Gao Z.-H."/>
            <person name="Qiu L.-H."/>
        </authorList>
    </citation>
    <scope>NUCLEOTIDE SEQUENCE [LARGE SCALE GENOMIC DNA]</scope>
    <source>
        <strain evidence="2 3">DHOD12</strain>
    </source>
</reference>
<dbReference type="AlphaFoldDB" id="A0A4P8J0S8"/>
<dbReference type="RefSeq" id="WP_137336283.1">
    <property type="nucleotide sequence ID" value="NZ_CP040078.1"/>
</dbReference>
<evidence type="ECO:0000313" key="2">
    <source>
        <dbReference type="EMBL" id="QCP53513.1"/>
    </source>
</evidence>
<keyword evidence="1" id="KW-0175">Coiled coil</keyword>
<keyword evidence="3" id="KW-1185">Reference proteome</keyword>
<dbReference type="Proteomes" id="UP000298656">
    <property type="component" value="Chromosome 2"/>
</dbReference>
<dbReference type="EMBL" id="CP040078">
    <property type="protein sequence ID" value="QCP53513.1"/>
    <property type="molecule type" value="Genomic_DNA"/>
</dbReference>
<evidence type="ECO:0000256" key="1">
    <source>
        <dbReference type="SAM" id="Coils"/>
    </source>
</evidence>
<dbReference type="OrthoDB" id="8557243at2"/>
<evidence type="ECO:0000313" key="3">
    <source>
        <dbReference type="Proteomes" id="UP000298656"/>
    </source>
</evidence>
<organism evidence="2 3">
    <name type="scientific">Trinickia violacea</name>
    <dbReference type="NCBI Taxonomy" id="2571746"/>
    <lineage>
        <taxon>Bacteria</taxon>
        <taxon>Pseudomonadati</taxon>
        <taxon>Pseudomonadota</taxon>
        <taxon>Betaproteobacteria</taxon>
        <taxon>Burkholderiales</taxon>
        <taxon>Burkholderiaceae</taxon>
        <taxon>Trinickia</taxon>
    </lineage>
</organism>
<name>A0A4P8J0S8_9BURK</name>
<proteinExistence type="predicted"/>
<accession>A0A4P8J0S8</accession>
<feature type="coiled-coil region" evidence="1">
    <location>
        <begin position="186"/>
        <end position="259"/>
    </location>
</feature>